<proteinExistence type="predicted"/>
<comment type="caution">
    <text evidence="1">The sequence shown here is derived from an EMBL/GenBank/DDBJ whole genome shotgun (WGS) entry which is preliminary data.</text>
</comment>
<reference evidence="2" key="1">
    <citation type="submission" date="2015-07" db="EMBL/GenBank/DDBJ databases">
        <title>Discovery of a poly(ethylene terephthalate assimilation.</title>
        <authorList>
            <person name="Yoshida S."/>
            <person name="Hiraga K."/>
            <person name="Takehana T."/>
            <person name="Taniguchi I."/>
            <person name="Yamaji H."/>
            <person name="Maeda Y."/>
            <person name="Toyohara K."/>
            <person name="Miyamoto K."/>
            <person name="Kimura Y."/>
            <person name="Oda K."/>
        </authorList>
    </citation>
    <scope>NUCLEOTIDE SEQUENCE [LARGE SCALE GENOMIC DNA]</scope>
    <source>
        <strain evidence="2">NBRC 110686 / TISTR 2288 / 201-F6</strain>
    </source>
</reference>
<name>A0A0K8P957_PISS1</name>
<dbReference type="Proteomes" id="UP000037660">
    <property type="component" value="Unassembled WGS sequence"/>
</dbReference>
<sequence length="138" mass="15195">MTMYTYYPKCRPSELPRLLSIGVMLGALVQHTDDADQVVTRAPDDGSVWDPIGAIYRETGELDAEGMPVREPLLDPDGAPFWHGNLTSPVHLYARALALAADRPEVAAALDDLRRLWMLDESGEPNAPANPARTLWEA</sequence>
<accession>A0A0K8P957</accession>
<gene>
    <name evidence="1" type="ORF">ISF6_0929</name>
</gene>
<protein>
    <submittedName>
        <fullName evidence="1">Uncharacterized protein</fullName>
    </submittedName>
</protein>
<dbReference type="AlphaFoldDB" id="A0A0K8P957"/>
<dbReference type="STRING" id="1547922.ISF6_0929"/>
<dbReference type="EMBL" id="BBYR01000170">
    <property type="protein sequence ID" value="GAP39064.1"/>
    <property type="molecule type" value="Genomic_DNA"/>
</dbReference>
<keyword evidence="2" id="KW-1185">Reference proteome</keyword>
<reference evidence="1 2" key="2">
    <citation type="journal article" date="2016" name="Science">
        <title>A bacterium that degrades and assimilates poly(ethylene terephthalate).</title>
        <authorList>
            <person name="Yoshida S."/>
            <person name="Hiraga K."/>
            <person name="Takehana T."/>
            <person name="Taniguchi I."/>
            <person name="Yamaji H."/>
            <person name="Maeda Y."/>
            <person name="Toyohara K."/>
            <person name="Miyamoto K."/>
            <person name="Kimura Y."/>
            <person name="Oda K."/>
        </authorList>
    </citation>
    <scope>NUCLEOTIDE SEQUENCE [LARGE SCALE GENOMIC DNA]</scope>
    <source>
        <strain evidence="2">NBRC 110686 / TISTR 2288 / 201-F6</strain>
    </source>
</reference>
<evidence type="ECO:0000313" key="2">
    <source>
        <dbReference type="Proteomes" id="UP000037660"/>
    </source>
</evidence>
<evidence type="ECO:0000313" key="1">
    <source>
        <dbReference type="EMBL" id="GAP39064.1"/>
    </source>
</evidence>
<organism evidence="1 2">
    <name type="scientific">Piscinibacter sakaiensis</name>
    <name type="common">Ideonella sakaiensis</name>
    <dbReference type="NCBI Taxonomy" id="1547922"/>
    <lineage>
        <taxon>Bacteria</taxon>
        <taxon>Pseudomonadati</taxon>
        <taxon>Pseudomonadota</taxon>
        <taxon>Betaproteobacteria</taxon>
        <taxon>Burkholderiales</taxon>
        <taxon>Sphaerotilaceae</taxon>
        <taxon>Piscinibacter</taxon>
    </lineage>
</organism>